<organism evidence="1 2">
    <name type="scientific">Dreissena polymorpha</name>
    <name type="common">Zebra mussel</name>
    <name type="synonym">Mytilus polymorpha</name>
    <dbReference type="NCBI Taxonomy" id="45954"/>
    <lineage>
        <taxon>Eukaryota</taxon>
        <taxon>Metazoa</taxon>
        <taxon>Spiralia</taxon>
        <taxon>Lophotrochozoa</taxon>
        <taxon>Mollusca</taxon>
        <taxon>Bivalvia</taxon>
        <taxon>Autobranchia</taxon>
        <taxon>Heteroconchia</taxon>
        <taxon>Euheterodonta</taxon>
        <taxon>Imparidentia</taxon>
        <taxon>Neoheterodontei</taxon>
        <taxon>Myida</taxon>
        <taxon>Dreissenoidea</taxon>
        <taxon>Dreissenidae</taxon>
        <taxon>Dreissena</taxon>
    </lineage>
</organism>
<dbReference type="EMBL" id="JAIWYP010000006">
    <property type="protein sequence ID" value="KAH3807020.1"/>
    <property type="molecule type" value="Genomic_DNA"/>
</dbReference>
<protein>
    <submittedName>
        <fullName evidence="1">Uncharacterized protein</fullName>
    </submittedName>
</protein>
<comment type="caution">
    <text evidence="1">The sequence shown here is derived from an EMBL/GenBank/DDBJ whole genome shotgun (WGS) entry which is preliminary data.</text>
</comment>
<dbReference type="Proteomes" id="UP000828390">
    <property type="component" value="Unassembled WGS sequence"/>
</dbReference>
<keyword evidence="2" id="KW-1185">Reference proteome</keyword>
<evidence type="ECO:0000313" key="2">
    <source>
        <dbReference type="Proteomes" id="UP000828390"/>
    </source>
</evidence>
<reference evidence="1" key="1">
    <citation type="journal article" date="2019" name="bioRxiv">
        <title>The Genome of the Zebra Mussel, Dreissena polymorpha: A Resource for Invasive Species Research.</title>
        <authorList>
            <person name="McCartney M.A."/>
            <person name="Auch B."/>
            <person name="Kono T."/>
            <person name="Mallez S."/>
            <person name="Zhang Y."/>
            <person name="Obille A."/>
            <person name="Becker A."/>
            <person name="Abrahante J.E."/>
            <person name="Garbe J."/>
            <person name="Badalamenti J.P."/>
            <person name="Herman A."/>
            <person name="Mangelson H."/>
            <person name="Liachko I."/>
            <person name="Sullivan S."/>
            <person name="Sone E.D."/>
            <person name="Koren S."/>
            <person name="Silverstein K.A.T."/>
            <person name="Beckman K.B."/>
            <person name="Gohl D.M."/>
        </authorList>
    </citation>
    <scope>NUCLEOTIDE SEQUENCE</scope>
    <source>
        <strain evidence="1">Duluth1</strain>
        <tissue evidence="1">Whole animal</tissue>
    </source>
</reference>
<sequence>MLGKCLLKGADGAYMLRTKALLCTTLGPRRKEISLKLLAEQIPVEISKYRKMGLKLQLLPDFLSRC</sequence>
<name>A0A9D4JCS2_DREPO</name>
<accession>A0A9D4JCS2</accession>
<gene>
    <name evidence="1" type="ORF">DPMN_135352</name>
</gene>
<dbReference type="AlphaFoldDB" id="A0A9D4JCS2"/>
<proteinExistence type="predicted"/>
<reference evidence="1" key="2">
    <citation type="submission" date="2020-11" db="EMBL/GenBank/DDBJ databases">
        <authorList>
            <person name="McCartney M.A."/>
            <person name="Auch B."/>
            <person name="Kono T."/>
            <person name="Mallez S."/>
            <person name="Becker A."/>
            <person name="Gohl D.M."/>
            <person name="Silverstein K.A.T."/>
            <person name="Koren S."/>
            <person name="Bechman K.B."/>
            <person name="Herman A."/>
            <person name="Abrahante J.E."/>
            <person name="Garbe J."/>
        </authorList>
    </citation>
    <scope>NUCLEOTIDE SEQUENCE</scope>
    <source>
        <strain evidence="1">Duluth1</strain>
        <tissue evidence="1">Whole animal</tissue>
    </source>
</reference>
<evidence type="ECO:0000313" key="1">
    <source>
        <dbReference type="EMBL" id="KAH3807020.1"/>
    </source>
</evidence>